<dbReference type="GO" id="GO:0046872">
    <property type="term" value="F:metal ion binding"/>
    <property type="evidence" value="ECO:0007669"/>
    <property type="project" value="UniProtKB-KW"/>
</dbReference>
<feature type="binding site" evidence="2">
    <location>
        <position position="101"/>
    </location>
    <ligand>
        <name>Fe cation</name>
        <dbReference type="ChEBI" id="CHEBI:24875"/>
    </ligand>
</feature>
<dbReference type="Gene3D" id="2.60.120.10">
    <property type="entry name" value="Jelly Rolls"/>
    <property type="match status" value="2"/>
</dbReference>
<evidence type="ECO:0000256" key="2">
    <source>
        <dbReference type="PIRSR" id="PIRSR006232-1"/>
    </source>
</evidence>
<dbReference type="InterPro" id="IPR011051">
    <property type="entry name" value="RmlC_Cupin_sf"/>
</dbReference>
<reference evidence="6 7" key="1">
    <citation type="submission" date="2017-03" db="EMBL/GenBank/DDBJ databases">
        <title>Isolation of Levoglucosan Utilizing Bacteria.</title>
        <authorList>
            <person name="Arya A.S."/>
        </authorList>
    </citation>
    <scope>NUCLEOTIDE SEQUENCE [LARGE SCALE GENOMIC DNA]</scope>
    <source>
        <strain evidence="6 7">MEC069</strain>
    </source>
</reference>
<dbReference type="RefSeq" id="WP_134757327.1">
    <property type="nucleotide sequence ID" value="NZ_MYFO02000009.1"/>
</dbReference>
<dbReference type="Proteomes" id="UP000298246">
    <property type="component" value="Unassembled WGS sequence"/>
</dbReference>
<dbReference type="OrthoDB" id="321327at2"/>
<comment type="similarity">
    <text evidence="1 3">Belongs to the pirin family.</text>
</comment>
<dbReference type="PIRSF" id="PIRSF006232">
    <property type="entry name" value="Pirin"/>
    <property type="match status" value="1"/>
</dbReference>
<sequence length="232" mass="25333">MLQLFPAASRSEIDLGWLTSRRSFSFGDYFDPANTAFGVMRVCNDDDIAPGRGFGPHPHSDMEIVTVVLSGSIKHEDSLGHTAVTGYGGVQRMTAGTGVVHAEYNASETEPLSLLQLWFMPEKRGLEPSFETSAYDTGALRNALLPVASGTPGEQVAKLHQDMTIYLSRLERGHELTFRQADGRRVFLFVIDGELDVNDAKLQARDSARIEAEPSLTLAAGADAFFMLIDLP</sequence>
<evidence type="ECO:0000256" key="3">
    <source>
        <dbReference type="RuleBase" id="RU003457"/>
    </source>
</evidence>
<organism evidence="6 7">
    <name type="scientific">Paenibacillus athensensis</name>
    <dbReference type="NCBI Taxonomy" id="1967502"/>
    <lineage>
        <taxon>Bacteria</taxon>
        <taxon>Bacillati</taxon>
        <taxon>Bacillota</taxon>
        <taxon>Bacilli</taxon>
        <taxon>Bacillales</taxon>
        <taxon>Paenibacillaceae</taxon>
        <taxon>Paenibacillus</taxon>
    </lineage>
</organism>
<keyword evidence="2" id="KW-0408">Iron</keyword>
<dbReference type="InterPro" id="IPR003829">
    <property type="entry name" value="Pirin_N_dom"/>
</dbReference>
<evidence type="ECO:0000313" key="6">
    <source>
        <dbReference type="EMBL" id="TFE83253.1"/>
    </source>
</evidence>
<name>A0A4Y8PQV3_9BACL</name>
<gene>
    <name evidence="6" type="ORF">B5M42_23385</name>
</gene>
<dbReference type="InterPro" id="IPR041602">
    <property type="entry name" value="Quercetinase_C"/>
</dbReference>
<keyword evidence="7" id="KW-1185">Reference proteome</keyword>
<dbReference type="PANTHER" id="PTHR43212">
    <property type="entry name" value="QUERCETIN 2,3-DIOXYGENASE"/>
    <property type="match status" value="1"/>
</dbReference>
<dbReference type="SUPFAM" id="SSF51182">
    <property type="entry name" value="RmlC-like cupins"/>
    <property type="match status" value="1"/>
</dbReference>
<dbReference type="AlphaFoldDB" id="A0A4Y8PQV3"/>
<evidence type="ECO:0000259" key="4">
    <source>
        <dbReference type="Pfam" id="PF02678"/>
    </source>
</evidence>
<dbReference type="PANTHER" id="PTHR43212:SF3">
    <property type="entry name" value="QUERCETIN 2,3-DIOXYGENASE"/>
    <property type="match status" value="1"/>
</dbReference>
<dbReference type="CDD" id="cd02910">
    <property type="entry name" value="cupin_Yhhw_N"/>
    <property type="match status" value="1"/>
</dbReference>
<protein>
    <submittedName>
        <fullName evidence="6">Pirin family protein</fullName>
    </submittedName>
</protein>
<comment type="caution">
    <text evidence="6">The sequence shown here is derived from an EMBL/GenBank/DDBJ whole genome shotgun (WGS) entry which is preliminary data.</text>
</comment>
<evidence type="ECO:0000256" key="1">
    <source>
        <dbReference type="ARBA" id="ARBA00008416"/>
    </source>
</evidence>
<evidence type="ECO:0000313" key="7">
    <source>
        <dbReference type="Proteomes" id="UP000298246"/>
    </source>
</evidence>
<feature type="binding site" evidence="2">
    <location>
        <position position="57"/>
    </location>
    <ligand>
        <name>Fe cation</name>
        <dbReference type="ChEBI" id="CHEBI:24875"/>
    </ligand>
</feature>
<comment type="cofactor">
    <cofactor evidence="2">
        <name>Fe cation</name>
        <dbReference type="ChEBI" id="CHEBI:24875"/>
    </cofactor>
    <text evidence="2">Binds 1 Fe cation per subunit.</text>
</comment>
<evidence type="ECO:0000259" key="5">
    <source>
        <dbReference type="Pfam" id="PF17954"/>
    </source>
</evidence>
<feature type="domain" description="Pirin N-terminal" evidence="4">
    <location>
        <begin position="15"/>
        <end position="118"/>
    </location>
</feature>
<feature type="binding site" evidence="2">
    <location>
        <position position="59"/>
    </location>
    <ligand>
        <name>Fe cation</name>
        <dbReference type="ChEBI" id="CHEBI:24875"/>
    </ligand>
</feature>
<dbReference type="EMBL" id="MYFO01000053">
    <property type="protein sequence ID" value="TFE83253.1"/>
    <property type="molecule type" value="Genomic_DNA"/>
</dbReference>
<proteinExistence type="inferred from homology"/>
<dbReference type="Pfam" id="PF02678">
    <property type="entry name" value="Pirin"/>
    <property type="match status" value="1"/>
</dbReference>
<feature type="domain" description="Quercetin 2,3-dioxygenase C-terminal cupin" evidence="5">
    <location>
        <begin position="147"/>
        <end position="231"/>
    </location>
</feature>
<dbReference type="InterPro" id="IPR012093">
    <property type="entry name" value="Pirin"/>
</dbReference>
<dbReference type="InterPro" id="IPR014710">
    <property type="entry name" value="RmlC-like_jellyroll"/>
</dbReference>
<feature type="binding site" evidence="2">
    <location>
        <position position="103"/>
    </location>
    <ligand>
        <name>Fe cation</name>
        <dbReference type="ChEBI" id="CHEBI:24875"/>
    </ligand>
</feature>
<dbReference type="Pfam" id="PF17954">
    <property type="entry name" value="Pirin_C_2"/>
    <property type="match status" value="1"/>
</dbReference>
<accession>A0A4Y8PQV3</accession>
<keyword evidence="2" id="KW-0479">Metal-binding</keyword>